<dbReference type="InterPro" id="IPR001878">
    <property type="entry name" value="Znf_CCHC"/>
</dbReference>
<organism evidence="3 4">
    <name type="scientific">Ziziphus jujuba</name>
    <name type="common">Chinese jujube</name>
    <name type="synonym">Ziziphus sativa</name>
    <dbReference type="NCBI Taxonomy" id="326968"/>
    <lineage>
        <taxon>Eukaryota</taxon>
        <taxon>Viridiplantae</taxon>
        <taxon>Streptophyta</taxon>
        <taxon>Embryophyta</taxon>
        <taxon>Tracheophyta</taxon>
        <taxon>Spermatophyta</taxon>
        <taxon>Magnoliopsida</taxon>
        <taxon>eudicotyledons</taxon>
        <taxon>Gunneridae</taxon>
        <taxon>Pentapetalae</taxon>
        <taxon>rosids</taxon>
        <taxon>fabids</taxon>
        <taxon>Rosales</taxon>
        <taxon>Rhamnaceae</taxon>
        <taxon>Paliureae</taxon>
        <taxon>Ziziphus</taxon>
    </lineage>
</organism>
<dbReference type="Proteomes" id="UP001652623">
    <property type="component" value="Chromosome 1"/>
</dbReference>
<proteinExistence type="predicted"/>
<dbReference type="PROSITE" id="PS50158">
    <property type="entry name" value="ZF_CCHC"/>
    <property type="match status" value="1"/>
</dbReference>
<dbReference type="PANTHER" id="PTHR47592:SF27">
    <property type="entry name" value="OS08G0421700 PROTEIN"/>
    <property type="match status" value="1"/>
</dbReference>
<gene>
    <name evidence="4" type="primary">LOC132800341</name>
</gene>
<evidence type="ECO:0000313" key="4">
    <source>
        <dbReference type="RefSeq" id="XP_060669782.1"/>
    </source>
</evidence>
<evidence type="ECO:0000259" key="2">
    <source>
        <dbReference type="PROSITE" id="PS50158"/>
    </source>
</evidence>
<dbReference type="PANTHER" id="PTHR47592">
    <property type="entry name" value="PBF68 PROTEIN"/>
    <property type="match status" value="1"/>
</dbReference>
<reference evidence="4" key="2">
    <citation type="submission" date="2025-08" db="UniProtKB">
        <authorList>
            <consortium name="RefSeq"/>
        </authorList>
    </citation>
    <scope>IDENTIFICATION</scope>
    <source>
        <tissue evidence="4">Seedling</tissue>
    </source>
</reference>
<dbReference type="GeneID" id="132800341"/>
<accession>A0ABM3ZZ75</accession>
<evidence type="ECO:0000256" key="1">
    <source>
        <dbReference type="PROSITE-ProRule" id="PRU00047"/>
    </source>
</evidence>
<dbReference type="RefSeq" id="XP_060669782.1">
    <property type="nucleotide sequence ID" value="XM_060813799.1"/>
</dbReference>
<keyword evidence="1" id="KW-0862">Zinc</keyword>
<dbReference type="SUPFAM" id="SSF57756">
    <property type="entry name" value="Retrovirus zinc finger-like domains"/>
    <property type="match status" value="1"/>
</dbReference>
<dbReference type="Pfam" id="PF14223">
    <property type="entry name" value="Retrotran_gag_2"/>
    <property type="match status" value="1"/>
</dbReference>
<keyword evidence="1" id="KW-0479">Metal-binding</keyword>
<dbReference type="Gene3D" id="4.10.60.10">
    <property type="entry name" value="Zinc finger, CCHC-type"/>
    <property type="match status" value="1"/>
</dbReference>
<name>A0ABM3ZZ75_ZIZJJ</name>
<dbReference type="InterPro" id="IPR036875">
    <property type="entry name" value="Znf_CCHC_sf"/>
</dbReference>
<reference evidence="3" key="1">
    <citation type="submission" date="2025-05" db="UniProtKB">
        <authorList>
            <consortium name="RefSeq"/>
        </authorList>
    </citation>
    <scope>NUCLEOTIDE SEQUENCE [LARGE SCALE GENOMIC DNA]</scope>
</reference>
<protein>
    <submittedName>
        <fullName evidence="4">Uncharacterized protein LOC132800341</fullName>
    </submittedName>
</protein>
<keyword evidence="1" id="KW-0863">Zinc-finger</keyword>
<evidence type="ECO:0000313" key="3">
    <source>
        <dbReference type="Proteomes" id="UP001652623"/>
    </source>
</evidence>
<sequence>MGMPHQLDVATTSAGVPHQPFCHANTGVTLETASGDNITMPVAQAPTNIPVIQMSPPANHAEKPEKFNGAHFKRWQQKMLFYLTTLNLARFLTEDAPPNNKESDKEILMAVDAWKHFNYLCRNYILNGLSDALYGVYCGTKSAKELWKILDRKYKIENGSFGKFVVGRFLDYMMVDSKPLMSQIHELQVLIQELLTEGMIINETFQVAAMIEKLPPNWRDFKNYLKHKRKEMNMEVLVEKLHIEYENRRSDKGSLKAEVKAKVVEYGQNSKNKKKIGRYSKLGPKGGISKNVKFQGKCFNCDKMGHKATKCRLPKREKNKEAQMMEHITREWWIDTGTTRHIYLTRICSLL</sequence>
<feature type="domain" description="CCHC-type" evidence="2">
    <location>
        <begin position="297"/>
        <end position="312"/>
    </location>
</feature>
<keyword evidence="3" id="KW-1185">Reference proteome</keyword>